<reference evidence="2" key="4">
    <citation type="submission" date="2023-12" db="EMBL/GenBank/DDBJ databases">
        <authorList>
            <person name="Sun Q."/>
            <person name="Inoue M."/>
        </authorList>
    </citation>
    <scope>NUCLEOTIDE SEQUENCE</scope>
    <source>
        <strain evidence="2">JCM 10667</strain>
    </source>
</reference>
<dbReference type="RefSeq" id="WP_184887695.1">
    <property type="nucleotide sequence ID" value="NZ_BAAAHD010000015.1"/>
</dbReference>
<feature type="domain" description="DUF6603" evidence="1">
    <location>
        <begin position="445"/>
        <end position="997"/>
    </location>
</feature>
<dbReference type="Pfam" id="PF20248">
    <property type="entry name" value="DUF6603"/>
    <property type="match status" value="1"/>
</dbReference>
<evidence type="ECO:0000313" key="5">
    <source>
        <dbReference type="Proteomes" id="UP001501427"/>
    </source>
</evidence>
<dbReference type="Proteomes" id="UP001501427">
    <property type="component" value="Unassembled WGS sequence"/>
</dbReference>
<reference evidence="5" key="2">
    <citation type="journal article" date="2019" name="Int. J. Syst. Evol. Microbiol.">
        <title>The Global Catalogue of Microorganisms (GCM) 10K type strain sequencing project: providing services to taxonomists for standard genome sequencing and annotation.</title>
        <authorList>
            <consortium name="The Broad Institute Genomics Platform"/>
            <consortium name="The Broad Institute Genome Sequencing Center for Infectious Disease"/>
            <person name="Wu L."/>
            <person name="Ma J."/>
        </authorList>
    </citation>
    <scope>NUCLEOTIDE SEQUENCE [LARGE SCALE GENOMIC DNA]</scope>
    <source>
        <strain evidence="5">JCM 10667</strain>
    </source>
</reference>
<accession>A0A7W7II08</accession>
<name>A0A7W7II08_9ACTN</name>
<evidence type="ECO:0000313" key="4">
    <source>
        <dbReference type="Proteomes" id="UP000549343"/>
    </source>
</evidence>
<gene>
    <name evidence="3" type="ORF">F4557_005743</name>
    <name evidence="2" type="ORF">GCM10009546_15350</name>
</gene>
<evidence type="ECO:0000313" key="3">
    <source>
        <dbReference type="EMBL" id="MBB4777325.1"/>
    </source>
</evidence>
<protein>
    <recommendedName>
        <fullName evidence="1">DUF6603 domain-containing protein</fullName>
    </recommendedName>
</protein>
<comment type="caution">
    <text evidence="3">The sequence shown here is derived from an EMBL/GenBank/DDBJ whole genome shotgun (WGS) entry which is preliminary data.</text>
</comment>
<dbReference type="InterPro" id="IPR046538">
    <property type="entry name" value="DUF6603"/>
</dbReference>
<reference evidence="2" key="1">
    <citation type="journal article" date="2014" name="Int. J. Syst. Evol. Microbiol.">
        <title>Complete genome of a new Firmicutes species belonging to the dominant human colonic microbiota ('Ruminococcus bicirculans') reveals two chromosomes and a selective capacity to utilize plant glucans.</title>
        <authorList>
            <consortium name="NISC Comparative Sequencing Program"/>
            <person name="Wegmann U."/>
            <person name="Louis P."/>
            <person name="Goesmann A."/>
            <person name="Henrissat B."/>
            <person name="Duncan S.H."/>
            <person name="Flint H.J."/>
        </authorList>
    </citation>
    <scope>NUCLEOTIDE SEQUENCE</scope>
    <source>
        <strain evidence="2">JCM 10667</strain>
    </source>
</reference>
<organism evidence="3 4">
    <name type="scientific">Actinomadura livida</name>
    <dbReference type="NCBI Taxonomy" id="79909"/>
    <lineage>
        <taxon>Bacteria</taxon>
        <taxon>Bacillati</taxon>
        <taxon>Actinomycetota</taxon>
        <taxon>Actinomycetes</taxon>
        <taxon>Streptosporangiales</taxon>
        <taxon>Thermomonosporaceae</taxon>
        <taxon>Actinomadura</taxon>
    </lineage>
</organism>
<dbReference type="Proteomes" id="UP000549343">
    <property type="component" value="Unassembled WGS sequence"/>
</dbReference>
<dbReference type="EMBL" id="BAAAHD010000015">
    <property type="protein sequence ID" value="GAA0554316.1"/>
    <property type="molecule type" value="Genomic_DNA"/>
</dbReference>
<evidence type="ECO:0000259" key="1">
    <source>
        <dbReference type="Pfam" id="PF20248"/>
    </source>
</evidence>
<evidence type="ECO:0000313" key="2">
    <source>
        <dbReference type="EMBL" id="GAA0554316.1"/>
    </source>
</evidence>
<keyword evidence="5" id="KW-1185">Reference proteome</keyword>
<reference evidence="3 4" key="3">
    <citation type="submission" date="2020-08" db="EMBL/GenBank/DDBJ databases">
        <title>Sequencing the genomes of 1000 actinobacteria strains.</title>
        <authorList>
            <person name="Klenk H.-P."/>
        </authorList>
    </citation>
    <scope>NUCLEOTIDE SEQUENCE [LARGE SCALE GENOMIC DNA]</scope>
    <source>
        <strain evidence="3 4">DSM 44772</strain>
    </source>
</reference>
<dbReference type="AlphaFoldDB" id="A0A7W7II08"/>
<proteinExistence type="predicted"/>
<dbReference type="EMBL" id="JACHMV010000001">
    <property type="protein sequence ID" value="MBB4777325.1"/>
    <property type="molecule type" value="Genomic_DNA"/>
</dbReference>
<sequence length="1129" mass="117844">MPSTVETAAEQVARALLLINRALADPRGPRALLHRLGWSPPPGVDDIGLAALDLSDLLAKVTRLDALRASGTADDAELAVAVAEVAVAAAEAVDAVRRVPDGFVAPAGYLAATRIADEFVPRLTDLAVVGTTASAAPMVAAIAQLCGVFVTEHRAADPAVFQVEHLRHIVRWDRLGALFTDPGGVFREVYGWGTADFHGQELLHNLGNVLHFVSDDITSQPLPRRVEAQLAGVSAQEGQAMQLLLSLLRDQVTARDIGFTLFEVRRTAPAASDGGLGLAPYVLGTDQVDIPIAAGVALRLQTSVNVQDGVALVVRPGRPPAFRVNIMQAAGDVAGDGDALVATLRFARGPDRPIRLLAMPGGAVLEASAFVVGGGVGAGGADGSLLATTTGARLVVPAGLGDAFLARLLGGRDIDIAFDLGVEWSPHRGLTLHGSAGTALTLSLDERIGPVRLRALRLEFEAGPGGLAIEAGLVADAVLGPVTVAVDAVGLRGELGLQGGDLGPFDLSASVLTPDTLGLDIDAGPAQGGGSVTLDAEDGRYSGALAMRLHRIAVRGAGVLDTRLPGGRSGFSLLVLLSARFEPGVELGFGISLTGVGGLVGIDRRIDVDALSERFATGAAARILSADGSPRDLPAVLTELSEVFPPADGVLVVGPTLRLRWIKIVTLDVGVFLEFPGPTRAVVLGTARASVDNPLAAGPLLRLRCDFVGVLDLPAATFAFDAVLVDSHLLETFAVTGGLLLRAGWGDEPYAVLSVGGFHPDFAPGALVVPKTLTRLAMSRGDPGDAFFLRFEGYFAITPNTMQFGAAVEVGAKLGPLRIRGFVGFDALIRREPFAFAISFEARVQVKVRGRTLAGIKVHGRLAGPGPTVLYAKACVEILFFDICASKTFTLGGSFPPAVNVITSALEVLGRELRDPANLRAAAEDRMVALRDLPRSGTPVLAPTGLVWEQTRAPLGLLLERIEGSPLARAATVRVTGADVTEEELDWFAPGGFAELGDGEALNRRSFERLSSGVRLATGDDLSTGLPHTVMVEEFRLPEPPARPPRPGRVPVLDAPLWLIEAALVREGRADGRVRGPAFQVRPERWEVLDAAGRPLAEAGEAQAHQLARTVPAGAVAVPAGDRITLTDL</sequence>